<dbReference type="AlphaFoldDB" id="A0ABD0Q4Q9"/>
<dbReference type="EMBL" id="JAMKFB020000011">
    <property type="protein sequence ID" value="KAL0181258.1"/>
    <property type="molecule type" value="Genomic_DNA"/>
</dbReference>
<feature type="region of interest" description="Disordered" evidence="1">
    <location>
        <begin position="230"/>
        <end position="258"/>
    </location>
</feature>
<feature type="compositionally biased region" description="Polar residues" evidence="1">
    <location>
        <begin position="446"/>
        <end position="455"/>
    </location>
</feature>
<organism evidence="2 3">
    <name type="scientific">Cirrhinus mrigala</name>
    <name type="common">Mrigala</name>
    <dbReference type="NCBI Taxonomy" id="683832"/>
    <lineage>
        <taxon>Eukaryota</taxon>
        <taxon>Metazoa</taxon>
        <taxon>Chordata</taxon>
        <taxon>Craniata</taxon>
        <taxon>Vertebrata</taxon>
        <taxon>Euteleostomi</taxon>
        <taxon>Actinopterygii</taxon>
        <taxon>Neopterygii</taxon>
        <taxon>Teleostei</taxon>
        <taxon>Ostariophysi</taxon>
        <taxon>Cypriniformes</taxon>
        <taxon>Cyprinidae</taxon>
        <taxon>Labeoninae</taxon>
        <taxon>Labeonini</taxon>
        <taxon>Cirrhinus</taxon>
    </lineage>
</organism>
<evidence type="ECO:0000256" key="1">
    <source>
        <dbReference type="SAM" id="MobiDB-lite"/>
    </source>
</evidence>
<reference evidence="2 3" key="1">
    <citation type="submission" date="2024-05" db="EMBL/GenBank/DDBJ databases">
        <title>Genome sequencing and assembly of Indian major carp, Cirrhinus mrigala (Hamilton, 1822).</title>
        <authorList>
            <person name="Mohindra V."/>
            <person name="Chowdhury L.M."/>
            <person name="Lal K."/>
            <person name="Jena J.K."/>
        </authorList>
    </citation>
    <scope>NUCLEOTIDE SEQUENCE [LARGE SCALE GENOMIC DNA]</scope>
    <source>
        <strain evidence="2">CM1030</strain>
        <tissue evidence="2">Blood</tissue>
    </source>
</reference>
<keyword evidence="3" id="KW-1185">Reference proteome</keyword>
<evidence type="ECO:0000313" key="2">
    <source>
        <dbReference type="EMBL" id="KAL0181258.1"/>
    </source>
</evidence>
<feature type="region of interest" description="Disordered" evidence="1">
    <location>
        <begin position="159"/>
        <end position="183"/>
    </location>
</feature>
<feature type="compositionally biased region" description="Basic and acidic residues" evidence="1">
    <location>
        <begin position="32"/>
        <end position="47"/>
    </location>
</feature>
<dbReference type="Proteomes" id="UP001529510">
    <property type="component" value="Unassembled WGS sequence"/>
</dbReference>
<sequence>MAPPAYSSPKDGDNLAGIPKVTAEVSVEHFESRKNNFTDSTETHHDPSSNYGYYLQKNNQNTESYYSDITSLEALNNSSVMQYTTMNTKPPSPQAQLQYRESSHMTYPDITRTKQTKLARRKGGEMVFCLVSRMGEVSGLSSSAEEPLKSQVLPLLTDCKPEDKTITTEKTNSPQPSDDSGQNQVAYLNKDKAVGQLDESLIFGEYGHTPIDQRSSSIQDIDNVIKPDEHKEELQSHVQGNKSDCLDQESPMQTDGHEKPITEKFPLWKEPKHQHHSTGMTEQRNEQSQGINNESKVTNTEDRNNSTNDQEQSLVLIDATCVVVKVELVVLPEKEHVQYVCLTEEGLLPSTMERTDVQKQQSNEISSQETPENNTLDERVERIFEIPHEYPRTSVQTHESISEEHDSSCEHHIVDPIKQFEESTSAAATVDDRHSQENKLMVGHNLSGTTLENNE</sequence>
<protein>
    <submittedName>
        <fullName evidence="2">Uncharacterized protein</fullName>
    </submittedName>
</protein>
<accession>A0ABD0Q4Q9</accession>
<feature type="non-terminal residue" evidence="2">
    <location>
        <position position="455"/>
    </location>
</feature>
<gene>
    <name evidence="2" type="ORF">M9458_023664</name>
</gene>
<feature type="compositionally biased region" description="Polar residues" evidence="1">
    <location>
        <begin position="277"/>
        <end position="298"/>
    </location>
</feature>
<comment type="caution">
    <text evidence="2">The sequence shown here is derived from an EMBL/GenBank/DDBJ whole genome shotgun (WGS) entry which is preliminary data.</text>
</comment>
<feature type="region of interest" description="Disordered" evidence="1">
    <location>
        <begin position="423"/>
        <end position="455"/>
    </location>
</feature>
<feature type="region of interest" description="Disordered" evidence="1">
    <location>
        <begin position="32"/>
        <end position="55"/>
    </location>
</feature>
<feature type="region of interest" description="Disordered" evidence="1">
    <location>
        <begin position="270"/>
        <end position="309"/>
    </location>
</feature>
<evidence type="ECO:0000313" key="3">
    <source>
        <dbReference type="Proteomes" id="UP001529510"/>
    </source>
</evidence>
<proteinExistence type="predicted"/>
<feature type="compositionally biased region" description="Polar residues" evidence="1">
    <location>
        <begin position="168"/>
        <end position="183"/>
    </location>
</feature>
<name>A0ABD0Q4Q9_CIRMR</name>